<dbReference type="Proteomes" id="UP000830116">
    <property type="component" value="Chromosome"/>
</dbReference>
<feature type="transmembrane region" description="Helical" evidence="1">
    <location>
        <begin position="193"/>
        <end position="212"/>
    </location>
</feature>
<organism evidence="2 3">
    <name type="scientific">Bdellovibrio reynosensis</name>
    <dbReference type="NCBI Taxonomy" id="2835041"/>
    <lineage>
        <taxon>Bacteria</taxon>
        <taxon>Pseudomonadati</taxon>
        <taxon>Bdellovibrionota</taxon>
        <taxon>Bdellovibrionia</taxon>
        <taxon>Bdellovibrionales</taxon>
        <taxon>Pseudobdellovibrionaceae</taxon>
        <taxon>Bdellovibrio</taxon>
    </lineage>
</organism>
<keyword evidence="1" id="KW-1133">Transmembrane helix</keyword>
<feature type="transmembrane region" description="Helical" evidence="1">
    <location>
        <begin position="218"/>
        <end position="237"/>
    </location>
</feature>
<dbReference type="PANTHER" id="PTHR37314">
    <property type="entry name" value="SLR0142 PROTEIN"/>
    <property type="match status" value="1"/>
</dbReference>
<feature type="transmembrane region" description="Helical" evidence="1">
    <location>
        <begin position="60"/>
        <end position="83"/>
    </location>
</feature>
<keyword evidence="1" id="KW-0812">Transmembrane</keyword>
<evidence type="ECO:0000313" key="2">
    <source>
        <dbReference type="EMBL" id="UOF01810.1"/>
    </source>
</evidence>
<name>A0ABY4CHX4_9BACT</name>
<dbReference type="InterPro" id="IPR010699">
    <property type="entry name" value="DUF1275"/>
</dbReference>
<protein>
    <submittedName>
        <fullName evidence="2">DUF1275 domain-containing protein</fullName>
    </submittedName>
</protein>
<dbReference type="Pfam" id="PF06912">
    <property type="entry name" value="DUF1275"/>
    <property type="match status" value="1"/>
</dbReference>
<feature type="transmembrane region" description="Helical" evidence="1">
    <location>
        <begin position="132"/>
        <end position="156"/>
    </location>
</feature>
<evidence type="ECO:0000313" key="3">
    <source>
        <dbReference type="Proteomes" id="UP000830116"/>
    </source>
</evidence>
<gene>
    <name evidence="2" type="ORF">MNR06_02440</name>
</gene>
<reference evidence="2" key="1">
    <citation type="submission" date="2022-03" db="EMBL/GenBank/DDBJ databases">
        <title>Genome Identification and Characterization of new species Bdellovibrio reynosense LBG001 sp. nov. from a Mexico soil sample.</title>
        <authorList>
            <person name="Camilli A."/>
            <person name="Ajao Y."/>
            <person name="Guo X."/>
        </authorList>
    </citation>
    <scope>NUCLEOTIDE SEQUENCE</scope>
    <source>
        <strain evidence="2">LBG001</strain>
    </source>
</reference>
<dbReference type="RefSeq" id="WP_243538417.1">
    <property type="nucleotide sequence ID" value="NZ_CP093442.1"/>
</dbReference>
<proteinExistence type="predicted"/>
<dbReference type="EMBL" id="CP093442">
    <property type="protein sequence ID" value="UOF01810.1"/>
    <property type="molecule type" value="Genomic_DNA"/>
</dbReference>
<evidence type="ECO:0000256" key="1">
    <source>
        <dbReference type="SAM" id="Phobius"/>
    </source>
</evidence>
<dbReference type="PANTHER" id="PTHR37314:SF4">
    <property type="entry name" value="UPF0700 TRANSMEMBRANE PROTEIN YOAK"/>
    <property type="match status" value="1"/>
</dbReference>
<feature type="transmembrane region" description="Helical" evidence="1">
    <location>
        <begin position="95"/>
        <end position="120"/>
    </location>
</feature>
<accession>A0ABY4CHX4</accession>
<keyword evidence="3" id="KW-1185">Reference proteome</keyword>
<keyword evidence="1" id="KW-0472">Membrane</keyword>
<sequence length="247" mass="26675">MFSYRQTLAHFSKSNVIIWLSLAFQAGSINTGGYLSCHRFVSHITGFGTLVGTESAQGRWTAALGMLAVPVFFIIGAMLSAVLVDKRIQIGKKPLYPIVMLLIFSLTLAVTTAGNLGVFGNFGAEIARNDHFLLAALCLACGLQNATITSAFGAIIRTTHLTGVTTDLGIGMVRVISGSHHIQPRENEILANWMRVGIIVSFILGSLISAYAFMHVQYWGFLIPTSIATILFGWSLVNFNSDLDTSS</sequence>